<dbReference type="Proteomes" id="UP000663853">
    <property type="component" value="Unassembled WGS sequence"/>
</dbReference>
<feature type="non-terminal residue" evidence="1">
    <location>
        <position position="1"/>
    </location>
</feature>
<proteinExistence type="predicted"/>
<organism evidence="1 2">
    <name type="scientific">Rhizoctonia solani</name>
    <dbReference type="NCBI Taxonomy" id="456999"/>
    <lineage>
        <taxon>Eukaryota</taxon>
        <taxon>Fungi</taxon>
        <taxon>Dikarya</taxon>
        <taxon>Basidiomycota</taxon>
        <taxon>Agaricomycotina</taxon>
        <taxon>Agaricomycetes</taxon>
        <taxon>Cantharellales</taxon>
        <taxon>Ceratobasidiaceae</taxon>
        <taxon>Rhizoctonia</taxon>
    </lineage>
</organism>
<name>A0A8H3HJQ7_9AGAM</name>
<reference evidence="1" key="1">
    <citation type="submission" date="2021-01" db="EMBL/GenBank/DDBJ databases">
        <authorList>
            <person name="Kaushik A."/>
        </authorList>
    </citation>
    <scope>NUCLEOTIDE SEQUENCE</scope>
    <source>
        <strain evidence="1">AG6-10EEA</strain>
    </source>
</reference>
<dbReference type="AlphaFoldDB" id="A0A8H3HJQ7"/>
<protein>
    <submittedName>
        <fullName evidence="1">Uncharacterized protein</fullName>
    </submittedName>
</protein>
<accession>A0A8H3HJQ7</accession>
<gene>
    <name evidence="1" type="ORF">RDB_LOCUS151780</name>
</gene>
<dbReference type="EMBL" id="CAJMXA010003888">
    <property type="protein sequence ID" value="CAE6522426.1"/>
    <property type="molecule type" value="Genomic_DNA"/>
</dbReference>
<evidence type="ECO:0000313" key="2">
    <source>
        <dbReference type="Proteomes" id="UP000663853"/>
    </source>
</evidence>
<comment type="caution">
    <text evidence="1">The sequence shown here is derived from an EMBL/GenBank/DDBJ whole genome shotgun (WGS) entry which is preliminary data.</text>
</comment>
<evidence type="ECO:0000313" key="1">
    <source>
        <dbReference type="EMBL" id="CAE6522426.1"/>
    </source>
</evidence>
<sequence>MLSDLLIRIALAHSDPPVTGAFKSYNYNHTNRGRTLGVQSGLISNFFGAENRPVWTEEPSSIEAFAPPAPTFNAVQALAQSQHTPGAVETLKPEISLRTALATNTEFEENGKVHGASHKESGKELQVYPAQANSNITSIPTHHNFHPQYHTLLRAGTDPAPLSWATRTKANIARSHPLRTTSIHSQEDASHRASESPLLASLFTGSCRPPTLFMLAIAVAYNGLQDPQHDFELIQDWLKSHEPRSVHFLGILGEEARRERIEDAIGQLYREALRIP</sequence>